<dbReference type="EMBL" id="BMNY01000004">
    <property type="protein sequence ID" value="GGM79423.1"/>
    <property type="molecule type" value="Genomic_DNA"/>
</dbReference>
<organism evidence="2 3">
    <name type="scientific">Thermogymnomonas acidicola</name>
    <dbReference type="NCBI Taxonomy" id="399579"/>
    <lineage>
        <taxon>Archaea</taxon>
        <taxon>Methanobacteriati</taxon>
        <taxon>Thermoplasmatota</taxon>
        <taxon>Thermoplasmata</taxon>
        <taxon>Thermoplasmatales</taxon>
        <taxon>Thermogymnomonas</taxon>
    </lineage>
</organism>
<dbReference type="InterPro" id="IPR016796">
    <property type="entry name" value="UCP021774"/>
</dbReference>
<dbReference type="Proteomes" id="UP000632195">
    <property type="component" value="Unassembled WGS sequence"/>
</dbReference>
<protein>
    <recommendedName>
        <fullName evidence="1">DUF302 domain-containing protein</fullName>
    </recommendedName>
</protein>
<dbReference type="PANTHER" id="PTHR38342:SF1">
    <property type="entry name" value="SLR5037 PROTEIN"/>
    <property type="match status" value="1"/>
</dbReference>
<feature type="domain" description="DUF302" evidence="1">
    <location>
        <begin position="38"/>
        <end position="93"/>
    </location>
</feature>
<dbReference type="Gene3D" id="3.30.310.70">
    <property type="entry name" value="TT1751-like domain"/>
    <property type="match status" value="1"/>
</dbReference>
<evidence type="ECO:0000313" key="2">
    <source>
        <dbReference type="EMBL" id="GGM79423.1"/>
    </source>
</evidence>
<dbReference type="AlphaFoldDB" id="A0AA37FCP7"/>
<reference evidence="2" key="1">
    <citation type="journal article" date="2014" name="Int. J. Syst. Evol. Microbiol.">
        <title>Complete genome sequence of Corynebacterium casei LMG S-19264T (=DSM 44701T), isolated from a smear-ripened cheese.</title>
        <authorList>
            <consortium name="US DOE Joint Genome Institute (JGI-PGF)"/>
            <person name="Walter F."/>
            <person name="Albersmeier A."/>
            <person name="Kalinowski J."/>
            <person name="Ruckert C."/>
        </authorList>
    </citation>
    <scope>NUCLEOTIDE SEQUENCE</scope>
    <source>
        <strain evidence="2">JCM 13583</strain>
    </source>
</reference>
<dbReference type="Pfam" id="PF03625">
    <property type="entry name" value="DUF302"/>
    <property type="match status" value="1"/>
</dbReference>
<evidence type="ECO:0000313" key="3">
    <source>
        <dbReference type="Proteomes" id="UP000632195"/>
    </source>
</evidence>
<dbReference type="CDD" id="cd14797">
    <property type="entry name" value="DUF302"/>
    <property type="match status" value="1"/>
</dbReference>
<name>A0AA37FCP7_9ARCH</name>
<keyword evidence="3" id="KW-1185">Reference proteome</keyword>
<comment type="caution">
    <text evidence="2">The sequence shown here is derived from an EMBL/GenBank/DDBJ whole genome shotgun (WGS) entry which is preliminary data.</text>
</comment>
<dbReference type="PIRSF" id="PIRSF021774">
    <property type="entry name" value="UCP021774"/>
    <property type="match status" value="1"/>
</dbReference>
<accession>A0AA37FCP7</accession>
<dbReference type="InterPro" id="IPR035923">
    <property type="entry name" value="TT1751-like_sf"/>
</dbReference>
<reference evidence="2" key="2">
    <citation type="submission" date="2022-09" db="EMBL/GenBank/DDBJ databases">
        <authorList>
            <person name="Sun Q."/>
            <person name="Ohkuma M."/>
        </authorList>
    </citation>
    <scope>NUCLEOTIDE SEQUENCE</scope>
    <source>
        <strain evidence="2">JCM 13583</strain>
    </source>
</reference>
<gene>
    <name evidence="2" type="ORF">GCM10007108_17070</name>
</gene>
<evidence type="ECO:0000259" key="1">
    <source>
        <dbReference type="Pfam" id="PF03625"/>
    </source>
</evidence>
<dbReference type="SUPFAM" id="SSF103247">
    <property type="entry name" value="TT1751-like"/>
    <property type="match status" value="1"/>
</dbReference>
<dbReference type="InterPro" id="IPR005180">
    <property type="entry name" value="DUF302"/>
</dbReference>
<sequence length="130" mass="14674">MPMLDYTVTSPMDPDKAFGALSQRLREKGYVLLSYVEMHTILRKNFNSDFKPYYILNVCKPQAAMELMTYNESMGMLLPCKITISQSGTGSRVSLVLVSEMEKAHLGGDGSLVRKYERELEEILDGLRGN</sequence>
<proteinExistence type="predicted"/>
<dbReference type="PANTHER" id="PTHR38342">
    <property type="entry name" value="SLR5037 PROTEIN"/>
    <property type="match status" value="1"/>
</dbReference>